<keyword evidence="2" id="KW-1185">Reference proteome</keyword>
<organism evidence="1 2">
    <name type="scientific">Aspergillus aculeatinus CBS 121060</name>
    <dbReference type="NCBI Taxonomy" id="1448322"/>
    <lineage>
        <taxon>Eukaryota</taxon>
        <taxon>Fungi</taxon>
        <taxon>Dikarya</taxon>
        <taxon>Ascomycota</taxon>
        <taxon>Pezizomycotina</taxon>
        <taxon>Eurotiomycetes</taxon>
        <taxon>Eurotiomycetidae</taxon>
        <taxon>Eurotiales</taxon>
        <taxon>Aspergillaceae</taxon>
        <taxon>Aspergillus</taxon>
        <taxon>Aspergillus subgen. Circumdati</taxon>
    </lineage>
</organism>
<evidence type="ECO:0000313" key="2">
    <source>
        <dbReference type="Proteomes" id="UP000249661"/>
    </source>
</evidence>
<accession>A0ACD1H9U0</accession>
<protein>
    <submittedName>
        <fullName evidence="1">Alpha/beta-hydrolase</fullName>
    </submittedName>
</protein>
<reference evidence="1" key="1">
    <citation type="submission" date="2018-02" db="EMBL/GenBank/DDBJ databases">
        <title>The genomes of Aspergillus section Nigri reveals drivers in fungal speciation.</title>
        <authorList>
            <consortium name="DOE Joint Genome Institute"/>
            <person name="Vesth T.C."/>
            <person name="Nybo J."/>
            <person name="Theobald S."/>
            <person name="Brandl J."/>
            <person name="Frisvad J.C."/>
            <person name="Nielsen K.F."/>
            <person name="Lyhne E.K."/>
            <person name="Kogle M.E."/>
            <person name="Kuo A."/>
            <person name="Riley R."/>
            <person name="Clum A."/>
            <person name="Nolan M."/>
            <person name="Lipzen A."/>
            <person name="Salamov A."/>
            <person name="Henrissat B."/>
            <person name="Wiebenga A."/>
            <person name="De vries R.P."/>
            <person name="Grigoriev I.V."/>
            <person name="Mortensen U.H."/>
            <person name="Andersen M.R."/>
            <person name="Baker S.E."/>
        </authorList>
    </citation>
    <scope>NUCLEOTIDE SEQUENCE</scope>
    <source>
        <strain evidence="1">CBS 121060</strain>
    </source>
</reference>
<sequence length="597" mass="66696">MTLLPAGISSRHESTIAVIEGSTAIYPCIAFSIAAPRRLFEVPDSDSSSPAATMGNNISYTTSETHLPIPNTELTIKGLQNGTQFRRFTGIPYAKPPVGPLRWRKPQPLSLSQLAQESSTFDATIFGPVCPQANYSKSVSEHVPIHTYSEDCLRLNIWTPVPDPATPNKKHPVMIWFHGGWFQVGDPSQEFGMDPTELISTGGLNCVFVAVGYRLNIFGFLAGDALRQESGGREVGNYGLWDQRLAIEWVHNNIKHFGGDPENLILSGRSAGAYAVQAQVLFDFRAGTDVIDARSRDRFRRLVMYSNAIPTQPKTPEDCQAQFDEVCTYFGIGAEVSGEEKLARLRGIEATALCDAIMTLEHHTFRAVTDGVFIQPGIFGYFRDGSFAAEFKRRGLRLFIGEVRDENTLYAVTNSPEPNRESFRQQVENYYAPATTERLLRYYELPPTEQREEWQAVFGNLIADGQVRAPSRFLVKNLLDHGVGVDDVWRYLIAYRLSFITEKVAPASFGVSHAMDRPIWNYSIMHGPTPEEKVLLDTWIRDLAAFVNNEAGYSYGTHVADEYKVMTAEGKIEIQKDVRWEPLLKLMDVFSGLEGAA</sequence>
<gene>
    <name evidence="1" type="ORF">BO66DRAFT_391834</name>
</gene>
<dbReference type="EMBL" id="KZ824955">
    <property type="protein sequence ID" value="RAH70317.1"/>
    <property type="molecule type" value="Genomic_DNA"/>
</dbReference>
<dbReference type="Proteomes" id="UP000249661">
    <property type="component" value="Unassembled WGS sequence"/>
</dbReference>
<proteinExistence type="predicted"/>
<evidence type="ECO:0000313" key="1">
    <source>
        <dbReference type="EMBL" id="RAH70317.1"/>
    </source>
</evidence>
<name>A0ACD1H9U0_9EURO</name>